<feature type="domain" description="Membrane insertase YidC/Oxa/ALB C-terminal" evidence="12">
    <location>
        <begin position="231"/>
        <end position="428"/>
    </location>
</feature>
<comment type="similarity">
    <text evidence="2 9">Belongs to the OXA1/ALB3/YidC family.</text>
</comment>
<feature type="compositionally biased region" description="Basic and acidic residues" evidence="10">
    <location>
        <begin position="514"/>
        <end position="527"/>
    </location>
</feature>
<dbReference type="PANTHER" id="PTHR12428:SF66">
    <property type="entry name" value="MITOCHONDRIAL INNER MEMBRANE PROTEIN OXA1L"/>
    <property type="match status" value="1"/>
</dbReference>
<accession>M9M399</accession>
<feature type="region of interest" description="Disordered" evidence="10">
    <location>
        <begin position="500"/>
        <end position="536"/>
    </location>
</feature>
<evidence type="ECO:0000256" key="1">
    <source>
        <dbReference type="ARBA" id="ARBA00004448"/>
    </source>
</evidence>
<feature type="region of interest" description="Disordered" evidence="10">
    <location>
        <begin position="25"/>
        <end position="48"/>
    </location>
</feature>
<reference evidence="14" key="1">
    <citation type="journal article" date="2013" name="Genome Announc.">
        <title>Genome sequence of the basidiomycetous yeast Pseudozyma antarctica T-34, a producer of the glycolipid biosurfactants mannosylerythritol lipids.</title>
        <authorList>
            <person name="Morita T."/>
            <person name="Koike H."/>
            <person name="Koyama Y."/>
            <person name="Hagiwara H."/>
            <person name="Ito E."/>
            <person name="Fukuoka T."/>
            <person name="Imura T."/>
            <person name="Machida M."/>
            <person name="Kitamoto D."/>
        </authorList>
    </citation>
    <scope>NUCLEOTIDE SEQUENCE [LARGE SCALE GENOMIC DNA]</scope>
    <source>
        <strain evidence="14">T-34</strain>
    </source>
</reference>
<evidence type="ECO:0000256" key="9">
    <source>
        <dbReference type="RuleBase" id="RU003945"/>
    </source>
</evidence>
<evidence type="ECO:0000256" key="5">
    <source>
        <dbReference type="ARBA" id="ARBA00022946"/>
    </source>
</evidence>
<organism evidence="13 14">
    <name type="scientific">Pseudozyma antarctica (strain T-34)</name>
    <name type="common">Yeast</name>
    <name type="synonym">Candida antarctica</name>
    <dbReference type="NCBI Taxonomy" id="1151754"/>
    <lineage>
        <taxon>Eukaryota</taxon>
        <taxon>Fungi</taxon>
        <taxon>Dikarya</taxon>
        <taxon>Basidiomycota</taxon>
        <taxon>Ustilaginomycotina</taxon>
        <taxon>Ustilaginomycetes</taxon>
        <taxon>Ustilaginales</taxon>
        <taxon>Ustilaginaceae</taxon>
        <taxon>Moesziomyces</taxon>
    </lineage>
</organism>
<feature type="region of interest" description="Disordered" evidence="10">
    <location>
        <begin position="123"/>
        <end position="148"/>
    </location>
</feature>
<dbReference type="CDD" id="cd20069">
    <property type="entry name" value="5TM_Oxa1-like"/>
    <property type="match status" value="1"/>
</dbReference>
<dbReference type="Pfam" id="PF02096">
    <property type="entry name" value="60KD_IMP"/>
    <property type="match status" value="1"/>
</dbReference>
<evidence type="ECO:0000256" key="4">
    <source>
        <dbReference type="ARBA" id="ARBA00022792"/>
    </source>
</evidence>
<dbReference type="AlphaFoldDB" id="M9M399"/>
<dbReference type="PANTHER" id="PTHR12428">
    <property type="entry name" value="OXA1"/>
    <property type="match status" value="1"/>
</dbReference>
<keyword evidence="5" id="KW-0809">Transit peptide</keyword>
<sequence>MASRAASLAQRAQLRSSPLLALRPRPASSIVPSSSRYASAPRSFSDAASPLRSSLYSSAASSRSSIALAAGTRLAAVGAAPFAAPIAHRNLSLWPFSKSSTQQAETTPFVSKVEQKKDQAVEAASEAKQATEQTLHDASASVADGVQSAQDGASDAAASLKEKASELAHDVQEQLSQIDTTALSTATESLGGAMGVKAGELSELGLINWFSPPGFLINMLDIVGTTTGLPWWGTIMVTTVALRVLIAPVNVGGQKNAIRLGNIQPQMKRNMDDIKHFKAAGDQMQMQKAVMDTQKLLRDNNANPLGSLIPLAVQLPLMFSFYLALSRLATSGSETFAHGGPFWALDLTSPDPTWILPAVSTAATFAVAELGFRFGTTGQADPGQTQMMKYIFRGMMPVLGYFSTTFPAGVLVYWATTNVFSVVQLLVLQVPVVRQWAKFPKRIQHPKNPYAEDKAGFMGKLRAARDQLTDSKPATVKTVERAPSSANARNEALREILDDKAAYDAEPKSAAADAEAKEAKRNRDRVLKARQRRARQ</sequence>
<evidence type="ECO:0000256" key="3">
    <source>
        <dbReference type="ARBA" id="ARBA00022692"/>
    </source>
</evidence>
<evidence type="ECO:0000256" key="10">
    <source>
        <dbReference type="SAM" id="MobiDB-lite"/>
    </source>
</evidence>
<feature type="transmembrane region" description="Helical" evidence="11">
    <location>
        <begin position="305"/>
        <end position="325"/>
    </location>
</feature>
<keyword evidence="8 11" id="KW-0472">Membrane</keyword>
<feature type="transmembrane region" description="Helical" evidence="11">
    <location>
        <begin position="395"/>
        <end position="414"/>
    </location>
</feature>
<protein>
    <submittedName>
        <fullName evidence="13">Inner membrane protein translocase involved in respiratory chain assembly</fullName>
    </submittedName>
</protein>
<keyword evidence="3 9" id="KW-0812">Transmembrane</keyword>
<evidence type="ECO:0000256" key="8">
    <source>
        <dbReference type="ARBA" id="ARBA00023136"/>
    </source>
</evidence>
<evidence type="ECO:0000259" key="12">
    <source>
        <dbReference type="Pfam" id="PF02096"/>
    </source>
</evidence>
<dbReference type="EMBL" id="DF196778">
    <property type="protein sequence ID" value="GAC74740.1"/>
    <property type="molecule type" value="Genomic_DNA"/>
</dbReference>
<evidence type="ECO:0000256" key="2">
    <source>
        <dbReference type="ARBA" id="ARBA00009877"/>
    </source>
</evidence>
<evidence type="ECO:0000256" key="7">
    <source>
        <dbReference type="ARBA" id="ARBA00023128"/>
    </source>
</evidence>
<keyword evidence="6 11" id="KW-1133">Transmembrane helix</keyword>
<dbReference type="GO" id="GO:0032977">
    <property type="term" value="F:membrane insertase activity"/>
    <property type="evidence" value="ECO:0007669"/>
    <property type="project" value="InterPro"/>
</dbReference>
<dbReference type="STRING" id="1151754.M9M399"/>
<keyword evidence="4" id="KW-0999">Mitochondrion inner membrane</keyword>
<dbReference type="OrthoDB" id="2148490at2759"/>
<dbReference type="InterPro" id="IPR028055">
    <property type="entry name" value="YidC/Oxa/ALB_C"/>
</dbReference>
<evidence type="ECO:0000313" key="13">
    <source>
        <dbReference type="EMBL" id="GAC74740.1"/>
    </source>
</evidence>
<gene>
    <name evidence="13" type="ORF">PANT_12d00115</name>
</gene>
<keyword evidence="7" id="KW-0496">Mitochondrion</keyword>
<evidence type="ECO:0000313" key="14">
    <source>
        <dbReference type="Proteomes" id="UP000011976"/>
    </source>
</evidence>
<feature type="transmembrane region" description="Helical" evidence="11">
    <location>
        <begin position="354"/>
        <end position="374"/>
    </location>
</feature>
<name>M9M399_PSEA3</name>
<comment type="subcellular location">
    <subcellularLocation>
        <location evidence="9">Membrane</location>
        <topology evidence="9">Multi-pass membrane protein</topology>
    </subcellularLocation>
    <subcellularLocation>
        <location evidence="1">Mitochondrion inner membrane</location>
        <topology evidence="1">Multi-pass membrane protein</topology>
    </subcellularLocation>
</comment>
<proteinExistence type="inferred from homology"/>
<evidence type="ECO:0000256" key="11">
    <source>
        <dbReference type="SAM" id="Phobius"/>
    </source>
</evidence>
<dbReference type="GO" id="GO:0005743">
    <property type="term" value="C:mitochondrial inner membrane"/>
    <property type="evidence" value="ECO:0007669"/>
    <property type="project" value="UniProtKB-SubCell"/>
</dbReference>
<evidence type="ECO:0000256" key="6">
    <source>
        <dbReference type="ARBA" id="ARBA00022989"/>
    </source>
</evidence>
<dbReference type="NCBIfam" id="TIGR03592">
    <property type="entry name" value="yidC_oxa1_cterm"/>
    <property type="match status" value="1"/>
</dbReference>
<dbReference type="GO" id="GO:0032979">
    <property type="term" value="P:protein insertion into mitochondrial inner membrane from matrix"/>
    <property type="evidence" value="ECO:0007669"/>
    <property type="project" value="TreeGrafter"/>
</dbReference>
<dbReference type="InterPro" id="IPR001708">
    <property type="entry name" value="YidC/ALB3/OXA1/COX18"/>
</dbReference>
<dbReference type="Proteomes" id="UP000011976">
    <property type="component" value="Unassembled WGS sequence"/>
</dbReference>